<feature type="non-terminal residue" evidence="1">
    <location>
        <position position="1"/>
    </location>
</feature>
<dbReference type="Proteomes" id="UP000663868">
    <property type="component" value="Unassembled WGS sequence"/>
</dbReference>
<comment type="caution">
    <text evidence="1">The sequence shown here is derived from an EMBL/GenBank/DDBJ whole genome shotgun (WGS) entry which is preliminary data.</text>
</comment>
<evidence type="ECO:0000313" key="2">
    <source>
        <dbReference type="Proteomes" id="UP000663868"/>
    </source>
</evidence>
<accession>A0A820QX81</accession>
<name>A0A820QX81_9BILA</name>
<evidence type="ECO:0008006" key="3">
    <source>
        <dbReference type="Google" id="ProtNLM"/>
    </source>
</evidence>
<evidence type="ECO:0000313" key="1">
    <source>
        <dbReference type="EMBL" id="CAF4427005.1"/>
    </source>
</evidence>
<dbReference type="SUPFAM" id="SSF47862">
    <property type="entry name" value="Saposin"/>
    <property type="match status" value="1"/>
</dbReference>
<protein>
    <recommendedName>
        <fullName evidence="3">Saposin B-type domain-containing protein</fullName>
    </recommendedName>
</protein>
<dbReference type="AlphaFoldDB" id="A0A820QX81"/>
<proteinExistence type="predicted"/>
<dbReference type="InterPro" id="IPR011001">
    <property type="entry name" value="Saposin-like"/>
</dbReference>
<organism evidence="1 2">
    <name type="scientific">Adineta steineri</name>
    <dbReference type="NCBI Taxonomy" id="433720"/>
    <lineage>
        <taxon>Eukaryota</taxon>
        <taxon>Metazoa</taxon>
        <taxon>Spiralia</taxon>
        <taxon>Gnathifera</taxon>
        <taxon>Rotifera</taxon>
        <taxon>Eurotatoria</taxon>
        <taxon>Bdelloidea</taxon>
        <taxon>Adinetida</taxon>
        <taxon>Adinetidae</taxon>
        <taxon>Adineta</taxon>
    </lineage>
</organism>
<dbReference type="EMBL" id="CAJOBB010028030">
    <property type="protein sequence ID" value="CAF4427005.1"/>
    <property type="molecule type" value="Genomic_DNA"/>
</dbReference>
<reference evidence="1" key="1">
    <citation type="submission" date="2021-02" db="EMBL/GenBank/DDBJ databases">
        <authorList>
            <person name="Nowell W R."/>
        </authorList>
    </citation>
    <scope>NUCLEOTIDE SEQUENCE</scope>
</reference>
<sequence length="54" mass="5892">MLTTARALCDRMIDADDCHEAATEFETTINKIINSFNAKQICQTLSHCSAVSTG</sequence>
<gene>
    <name evidence="1" type="ORF">KXQ929_LOCUS52550</name>
</gene>